<feature type="transmembrane region" description="Helical" evidence="8">
    <location>
        <begin position="256"/>
        <end position="285"/>
    </location>
</feature>
<dbReference type="CDD" id="cd06261">
    <property type="entry name" value="TM_PBP2"/>
    <property type="match status" value="1"/>
</dbReference>
<reference evidence="10" key="2">
    <citation type="journal article" date="2018" name="Nature">
        <title>A major lineage of non-tailed dsDNA viruses as unrecognized killers of marine bacteria.</title>
        <authorList>
            <person name="Kauffman K.M."/>
            <person name="Hussain F.A."/>
            <person name="Yang J."/>
            <person name="Arevalo P."/>
            <person name="Brown J.M."/>
            <person name="Chang W.K."/>
            <person name="VanInsberghe D."/>
            <person name="Elsherbini J."/>
            <person name="Sharma R.S."/>
            <person name="Cutler M.B."/>
            <person name="Kelly L."/>
            <person name="Polz M.F."/>
        </authorList>
    </citation>
    <scope>NUCLEOTIDE SEQUENCE</scope>
    <source>
        <strain evidence="10">10N.222.46.E12</strain>
    </source>
</reference>
<dbReference type="AlphaFoldDB" id="A0A7Z1S2Y7"/>
<dbReference type="InterPro" id="IPR035906">
    <property type="entry name" value="MetI-like_sf"/>
</dbReference>
<evidence type="ECO:0000256" key="6">
    <source>
        <dbReference type="ARBA" id="ARBA00022989"/>
    </source>
</evidence>
<dbReference type="NCBIfam" id="NF011596">
    <property type="entry name" value="PRK15021.1"/>
    <property type="match status" value="1"/>
</dbReference>
<keyword evidence="2 8" id="KW-0813">Transport</keyword>
<keyword evidence="7 8" id="KW-0472">Membrane</keyword>
<keyword evidence="4" id="KW-0997">Cell inner membrane</keyword>
<evidence type="ECO:0000256" key="3">
    <source>
        <dbReference type="ARBA" id="ARBA00022475"/>
    </source>
</evidence>
<dbReference type="InterPro" id="IPR025966">
    <property type="entry name" value="OppC_N"/>
</dbReference>
<dbReference type="GO" id="GO:0005886">
    <property type="term" value="C:plasma membrane"/>
    <property type="evidence" value="ECO:0007669"/>
    <property type="project" value="UniProtKB-SubCell"/>
</dbReference>
<dbReference type="Pfam" id="PF00528">
    <property type="entry name" value="BPD_transp_1"/>
    <property type="match status" value="1"/>
</dbReference>
<gene>
    <name evidence="10" type="ORF">BCS90_18115</name>
</gene>
<dbReference type="Gene3D" id="1.10.3720.10">
    <property type="entry name" value="MetI-like"/>
    <property type="match status" value="1"/>
</dbReference>
<reference evidence="10" key="1">
    <citation type="submission" date="2016-07" db="EMBL/GenBank/DDBJ databases">
        <authorList>
            <person name="Kauffman K."/>
            <person name="Arevalo P."/>
            <person name="Polz M.F."/>
        </authorList>
    </citation>
    <scope>NUCLEOTIDE SEQUENCE</scope>
    <source>
        <strain evidence="10">10N.222.46.E12</strain>
    </source>
</reference>
<dbReference type="Pfam" id="PF12911">
    <property type="entry name" value="OppC_N"/>
    <property type="match status" value="1"/>
</dbReference>
<dbReference type="FunFam" id="1.10.3720.10:FF:000005">
    <property type="entry name" value="Microcin C ABC transporter permease"/>
    <property type="match status" value="1"/>
</dbReference>
<comment type="subcellular location">
    <subcellularLocation>
        <location evidence="1">Cell inner membrane</location>
        <topology evidence="1">Multi-pass membrane protein</topology>
    </subcellularLocation>
    <subcellularLocation>
        <location evidence="8">Cell membrane</location>
        <topology evidence="8">Multi-pass membrane protein</topology>
    </subcellularLocation>
</comment>
<evidence type="ECO:0000256" key="8">
    <source>
        <dbReference type="RuleBase" id="RU363032"/>
    </source>
</evidence>
<organism evidence="10">
    <name type="scientific">Vibrio cyclitrophicus</name>
    <dbReference type="NCBI Taxonomy" id="47951"/>
    <lineage>
        <taxon>Bacteria</taxon>
        <taxon>Pseudomonadati</taxon>
        <taxon>Pseudomonadota</taxon>
        <taxon>Gammaproteobacteria</taxon>
        <taxon>Vibrionales</taxon>
        <taxon>Vibrionaceae</taxon>
        <taxon>Vibrio</taxon>
    </lineage>
</organism>
<dbReference type="EMBL" id="MDBS01000029">
    <property type="protein sequence ID" value="PMP28910.1"/>
    <property type="molecule type" value="Genomic_DNA"/>
</dbReference>
<dbReference type="PROSITE" id="PS50928">
    <property type="entry name" value="ABC_TM1"/>
    <property type="match status" value="1"/>
</dbReference>
<protein>
    <submittedName>
        <fullName evidence="10">ABC transporter permease</fullName>
    </submittedName>
</protein>
<feature type="transmembrane region" description="Helical" evidence="8">
    <location>
        <begin position="179"/>
        <end position="198"/>
    </location>
</feature>
<evidence type="ECO:0000313" key="10">
    <source>
        <dbReference type="EMBL" id="PMP28910.1"/>
    </source>
</evidence>
<feature type="transmembrane region" description="Helical" evidence="8">
    <location>
        <begin position="141"/>
        <end position="167"/>
    </location>
</feature>
<evidence type="ECO:0000256" key="7">
    <source>
        <dbReference type="ARBA" id="ARBA00023136"/>
    </source>
</evidence>
<dbReference type="GO" id="GO:0055085">
    <property type="term" value="P:transmembrane transport"/>
    <property type="evidence" value="ECO:0007669"/>
    <property type="project" value="InterPro"/>
</dbReference>
<evidence type="ECO:0000256" key="2">
    <source>
        <dbReference type="ARBA" id="ARBA00022448"/>
    </source>
</evidence>
<comment type="caution">
    <text evidence="10">The sequence shown here is derived from an EMBL/GenBank/DDBJ whole genome shotgun (WGS) entry which is preliminary data.</text>
</comment>
<dbReference type="GeneID" id="50231545"/>
<keyword evidence="5 8" id="KW-0812">Transmembrane</keyword>
<dbReference type="InterPro" id="IPR000515">
    <property type="entry name" value="MetI-like"/>
</dbReference>
<evidence type="ECO:0000256" key="1">
    <source>
        <dbReference type="ARBA" id="ARBA00004429"/>
    </source>
</evidence>
<proteinExistence type="inferred from homology"/>
<feature type="domain" description="ABC transmembrane type-1" evidence="9">
    <location>
        <begin position="139"/>
        <end position="331"/>
    </location>
</feature>
<accession>A0A7Z1S2Y7</accession>
<evidence type="ECO:0000256" key="5">
    <source>
        <dbReference type="ARBA" id="ARBA00022692"/>
    </source>
</evidence>
<dbReference type="RefSeq" id="WP_010429111.1">
    <property type="nucleotide sequence ID" value="NZ_AP025481.1"/>
</dbReference>
<dbReference type="GO" id="GO:0042884">
    <property type="term" value="P:microcin transport"/>
    <property type="evidence" value="ECO:0007669"/>
    <property type="project" value="TreeGrafter"/>
</dbReference>
<dbReference type="PANTHER" id="PTHR30325:SF0">
    <property type="entry name" value="INNER MEMBRANE ABC TRANSPORTER PERMEASE PROTEIN YEJE"/>
    <property type="match status" value="1"/>
</dbReference>
<feature type="transmembrane region" description="Helical" evidence="8">
    <location>
        <begin position="21"/>
        <end position="41"/>
    </location>
</feature>
<evidence type="ECO:0000259" key="9">
    <source>
        <dbReference type="PROSITE" id="PS50928"/>
    </source>
</evidence>
<keyword evidence="3" id="KW-1003">Cell membrane</keyword>
<name>A0A7Z1S2Y7_9VIBR</name>
<dbReference type="SUPFAM" id="SSF161098">
    <property type="entry name" value="MetI-like"/>
    <property type="match status" value="1"/>
</dbReference>
<dbReference type="PANTHER" id="PTHR30325">
    <property type="entry name" value="MEMBRANE COMPONENT OF ABC TRANSPORTER"/>
    <property type="match status" value="1"/>
</dbReference>
<sequence>MFNNPLAEARWLRFKANKRGFISLWIFTILFGLSLFAEIIANDKPLLVSYDNQWFVPVINEYSETEFGGEFETEADYKDPYVIELIEDNGYIVWPIIPFSYDTINFDISGAVPSEPDSVNWLGTDDKGRDVLARIIYGFRISVLFGFILTIVSSVVGVVVGATQGYYGGWVDLFGQRFIEVWSGMPTLFLLIILSSFIEPNFWWLLGIMVLFSWMSLVGIVRAEFLRCRNFDYVRAAQAMGVDDKRIMLRHMLPNAMVASLTMMPFILSGSVTTLTSLDFLGFGLPAGSPSLGELLAQGKANLQAPWLGISAFVVLSLMLTLLVFVGEAVRDAFDPHQQK</sequence>
<keyword evidence="6 8" id="KW-1133">Transmembrane helix</keyword>
<feature type="transmembrane region" description="Helical" evidence="8">
    <location>
        <begin position="305"/>
        <end position="330"/>
    </location>
</feature>
<comment type="similarity">
    <text evidence="8">Belongs to the binding-protein-dependent transport system permease family.</text>
</comment>
<feature type="transmembrane region" description="Helical" evidence="8">
    <location>
        <begin position="204"/>
        <end position="225"/>
    </location>
</feature>
<evidence type="ECO:0000256" key="4">
    <source>
        <dbReference type="ARBA" id="ARBA00022519"/>
    </source>
</evidence>